<dbReference type="GO" id="GO:0046104">
    <property type="term" value="P:thymidine metabolic process"/>
    <property type="evidence" value="ECO:0007669"/>
    <property type="project" value="TreeGrafter"/>
</dbReference>
<evidence type="ECO:0000313" key="8">
    <source>
        <dbReference type="EMBL" id="QHT81769.1"/>
    </source>
</evidence>
<proteinExistence type="inferred from homology"/>
<keyword evidence="3" id="KW-0237">DNA synthesis</keyword>
<dbReference type="Gene3D" id="3.30.60.20">
    <property type="match status" value="1"/>
</dbReference>
<dbReference type="EMBL" id="MN739991">
    <property type="protein sequence ID" value="QHT81769.1"/>
    <property type="molecule type" value="Genomic_DNA"/>
</dbReference>
<keyword evidence="4" id="KW-0808">Transferase</keyword>
<dbReference type="PANTHER" id="PTHR11441">
    <property type="entry name" value="THYMIDINE KINASE"/>
    <property type="match status" value="1"/>
</dbReference>
<keyword evidence="7" id="KW-0067">ATP-binding</keyword>
<dbReference type="InterPro" id="IPR001267">
    <property type="entry name" value="Thymidine_kinase"/>
</dbReference>
<accession>A0A6C0HMQ1</accession>
<keyword evidence="5" id="KW-0547">Nucleotide-binding</keyword>
<name>A0A6C0HMQ1_9ZZZZ</name>
<dbReference type="PIRSF" id="PIRSF035805">
    <property type="entry name" value="TK_cell"/>
    <property type="match status" value="1"/>
</dbReference>
<organism evidence="8">
    <name type="scientific">viral metagenome</name>
    <dbReference type="NCBI Taxonomy" id="1070528"/>
    <lineage>
        <taxon>unclassified sequences</taxon>
        <taxon>metagenomes</taxon>
        <taxon>organismal metagenomes</taxon>
    </lineage>
</organism>
<dbReference type="AlphaFoldDB" id="A0A6C0HMQ1"/>
<dbReference type="Pfam" id="PF00265">
    <property type="entry name" value="TK"/>
    <property type="match status" value="1"/>
</dbReference>
<dbReference type="Gene3D" id="3.40.50.300">
    <property type="entry name" value="P-loop containing nucleotide triphosphate hydrolases"/>
    <property type="match status" value="1"/>
</dbReference>
<evidence type="ECO:0000256" key="3">
    <source>
        <dbReference type="ARBA" id="ARBA00022634"/>
    </source>
</evidence>
<dbReference type="GO" id="GO:0005524">
    <property type="term" value="F:ATP binding"/>
    <property type="evidence" value="ECO:0007669"/>
    <property type="project" value="UniProtKB-KW"/>
</dbReference>
<keyword evidence="6" id="KW-0418">Kinase</keyword>
<comment type="similarity">
    <text evidence="1">Belongs to the thymidine kinase family.</text>
</comment>
<protein>
    <recommendedName>
        <fullName evidence="2">thymidine kinase</fullName>
        <ecNumber evidence="2">2.7.1.21</ecNumber>
    </recommendedName>
</protein>
<evidence type="ECO:0000256" key="6">
    <source>
        <dbReference type="ARBA" id="ARBA00022777"/>
    </source>
</evidence>
<evidence type="ECO:0000256" key="5">
    <source>
        <dbReference type="ARBA" id="ARBA00022741"/>
    </source>
</evidence>
<sequence length="187" mass="20678">MELHIILGPMFSGKSTKLIELYNVNTANTATSIKESALIINHASDNRYGVSEIATHDQLKLPCISLGFLSDIFTKVNIADYTHIFIDEGQFFIDLLETVKRLLIKYKKTIYLAGLDGDYKQSPFSNSGFLELIPYATTVTKLTAKCYECGNLAQATKRISASTQQILVGGANDYVPACLNHIDNLGY</sequence>
<dbReference type="SUPFAM" id="SSF57716">
    <property type="entry name" value="Glucocorticoid receptor-like (DNA-binding domain)"/>
    <property type="match status" value="1"/>
</dbReference>
<dbReference type="SUPFAM" id="SSF52540">
    <property type="entry name" value="P-loop containing nucleoside triphosphate hydrolases"/>
    <property type="match status" value="1"/>
</dbReference>
<dbReference type="EC" id="2.7.1.21" evidence="2"/>
<evidence type="ECO:0000256" key="4">
    <source>
        <dbReference type="ARBA" id="ARBA00022679"/>
    </source>
</evidence>
<dbReference type="InterPro" id="IPR027417">
    <property type="entry name" value="P-loop_NTPase"/>
</dbReference>
<reference evidence="8" key="1">
    <citation type="journal article" date="2020" name="Nature">
        <title>Giant virus diversity and host interactions through global metagenomics.</title>
        <authorList>
            <person name="Schulz F."/>
            <person name="Roux S."/>
            <person name="Paez-Espino D."/>
            <person name="Jungbluth S."/>
            <person name="Walsh D.A."/>
            <person name="Denef V.J."/>
            <person name="McMahon K.D."/>
            <person name="Konstantinidis K.T."/>
            <person name="Eloe-Fadrosh E.A."/>
            <person name="Kyrpides N.C."/>
            <person name="Woyke T."/>
        </authorList>
    </citation>
    <scope>NUCLEOTIDE SEQUENCE</scope>
    <source>
        <strain evidence="8">GVMAG-M-3300023184-13</strain>
    </source>
</reference>
<evidence type="ECO:0000256" key="2">
    <source>
        <dbReference type="ARBA" id="ARBA00012118"/>
    </source>
</evidence>
<evidence type="ECO:0000256" key="1">
    <source>
        <dbReference type="ARBA" id="ARBA00007587"/>
    </source>
</evidence>
<dbReference type="GO" id="GO:0071897">
    <property type="term" value="P:DNA biosynthetic process"/>
    <property type="evidence" value="ECO:0007669"/>
    <property type="project" value="UniProtKB-KW"/>
</dbReference>
<dbReference type="GO" id="GO:0004797">
    <property type="term" value="F:thymidine kinase activity"/>
    <property type="evidence" value="ECO:0007669"/>
    <property type="project" value="UniProtKB-EC"/>
</dbReference>
<dbReference type="PANTHER" id="PTHR11441:SF0">
    <property type="entry name" value="THYMIDINE KINASE, CYTOSOLIC"/>
    <property type="match status" value="1"/>
</dbReference>
<evidence type="ECO:0000256" key="7">
    <source>
        <dbReference type="ARBA" id="ARBA00022840"/>
    </source>
</evidence>